<evidence type="ECO:0000259" key="2">
    <source>
        <dbReference type="Pfam" id="PF00266"/>
    </source>
</evidence>
<name>A0A7H8QNP0_TALRU</name>
<accession>A0A7H8QNP0</accession>
<dbReference type="GeneID" id="55990070"/>
<organism evidence="3 4">
    <name type="scientific">Talaromyces rugulosus</name>
    <name type="common">Penicillium rugulosum</name>
    <dbReference type="NCBI Taxonomy" id="121627"/>
    <lineage>
        <taxon>Eukaryota</taxon>
        <taxon>Fungi</taxon>
        <taxon>Dikarya</taxon>
        <taxon>Ascomycota</taxon>
        <taxon>Pezizomycotina</taxon>
        <taxon>Eurotiomycetes</taxon>
        <taxon>Eurotiomycetidae</taxon>
        <taxon>Eurotiales</taxon>
        <taxon>Trichocomaceae</taxon>
        <taxon>Talaromyces</taxon>
        <taxon>Talaromyces sect. Islandici</taxon>
    </lineage>
</organism>
<keyword evidence="1" id="KW-0663">Pyridoxal phosphate</keyword>
<proteinExistence type="predicted"/>
<dbReference type="Gene3D" id="3.90.1150.10">
    <property type="entry name" value="Aspartate Aminotransferase, domain 1"/>
    <property type="match status" value="1"/>
</dbReference>
<keyword evidence="4" id="KW-1185">Reference proteome</keyword>
<dbReference type="InterPro" id="IPR000192">
    <property type="entry name" value="Aminotrans_V_dom"/>
</dbReference>
<evidence type="ECO:0000313" key="4">
    <source>
        <dbReference type="Proteomes" id="UP000509510"/>
    </source>
</evidence>
<evidence type="ECO:0000313" key="3">
    <source>
        <dbReference type="EMBL" id="QKX55469.1"/>
    </source>
</evidence>
<sequence length="936" mass="105027">TIVEMESNTGVNGNHKDLPPTSEYFKEWPLRPDIVHLDHGSCGGCPHKVRNAQRKISDDIEYSPPSWFGKNYASGLRNSKEALAGFLNANVAGLAIMPGTTQGLNAAAFSQHFNAGDELLITNHAYSSALLILKHIAKQVNARVVIANVPFPVKSEDEVVESILSHVTPKTKFAIIDHIPSRTGVIFPIKRIVAELDSRNVVTLVDGAHAPGQIEVDLRDINAPYYVASLHKWMCAPRGLGLLYVREDKIASTKPVIVARTCYYRDSHAGVHTQFEHDFDWIGTFDPSTYLSLPAIVDFLSTVLPGGHRGLVQRNHHVALEARKVIHRELGIPPASPDEMLGSMVTFPLPDTIGPESPQGTLPLQKQLMEHYGIETQVYNWPQYPKRVMRFSIQAHNSVQQIEYLARHLKAALKFAELAPQIPKNREGWLASYKLCNTYSATMISTQTQSLNLVTGDIHSTKAPLPRQKLSDLLNPTFQDLFDLAVWRVSETVCPNPDNAPPRLFPTVEKTRDLFFTHDEWAKFGDLESEYGRLCWMLSNFPERGVPLRCIDTVLDVLASPCVLSAWSQVSERLKSQTHAILMDIVDIMKSRHLPVDLKTAKQDFLNVPVDYECTSDLTDNLSLKLFQQSSYRMSALLLKGDFSRIVEYVQIHAFVRDPIGSFKKDFTQQAIIFKDLLNRVVPMRTFSVDDQVWTSLLAQIAQESAFLADPKINDVTYVHFSRHQQLPYVYVNLYELPRAEFSIPEHVVEIMHEIMQELLASGQCHIIPIIVASMPLVSDTGNKKPSNIIVDGNNRATATMVLILLATVGLGKADVFSSFDSYCSTHNLSLKWRIDLLSVLEILYVATDSPILSLLRGKQDLLSKFKDFTRLPGLLVQEPFFHTICLQRSVTGNKPHLLQPIHQIIHNDDSCGLALPARRSQAHGRPKDYILLPLE</sequence>
<dbReference type="RefSeq" id="XP_035341648.1">
    <property type="nucleotide sequence ID" value="XM_035485755.1"/>
</dbReference>
<dbReference type="Pfam" id="PF00266">
    <property type="entry name" value="Aminotran_5"/>
    <property type="match status" value="1"/>
</dbReference>
<protein>
    <recommendedName>
        <fullName evidence="2">Aminotransferase class V domain-containing protein</fullName>
    </recommendedName>
</protein>
<feature type="domain" description="Aminotransferase class V" evidence="2">
    <location>
        <begin position="68"/>
        <end position="404"/>
    </location>
</feature>
<dbReference type="SUPFAM" id="SSF53383">
    <property type="entry name" value="PLP-dependent transferases"/>
    <property type="match status" value="1"/>
</dbReference>
<dbReference type="PANTHER" id="PTHR43092:SF2">
    <property type="entry name" value="HERCYNYLCYSTEINE SULFOXIDE LYASE"/>
    <property type="match status" value="1"/>
</dbReference>
<gene>
    <name evidence="3" type="ORF">TRUGW13939_02562</name>
</gene>
<dbReference type="AlphaFoldDB" id="A0A7H8QNP0"/>
<dbReference type="Proteomes" id="UP000509510">
    <property type="component" value="Chromosome II"/>
</dbReference>
<reference evidence="4" key="1">
    <citation type="submission" date="2020-06" db="EMBL/GenBank/DDBJ databases">
        <title>A chromosome-scale genome assembly of Talaromyces rugulosus W13939.</title>
        <authorList>
            <person name="Wang B."/>
            <person name="Guo L."/>
            <person name="Ye K."/>
            <person name="Wang L."/>
        </authorList>
    </citation>
    <scope>NUCLEOTIDE SEQUENCE [LARGE SCALE GENOMIC DNA]</scope>
    <source>
        <strain evidence="4">W13939</strain>
    </source>
</reference>
<dbReference type="KEGG" id="trg:TRUGW13939_02562"/>
<feature type="non-terminal residue" evidence="3">
    <location>
        <position position="1"/>
    </location>
</feature>
<evidence type="ECO:0000256" key="1">
    <source>
        <dbReference type="ARBA" id="ARBA00022898"/>
    </source>
</evidence>
<dbReference type="InterPro" id="IPR015424">
    <property type="entry name" value="PyrdxlP-dep_Trfase"/>
</dbReference>
<dbReference type="PANTHER" id="PTHR43092">
    <property type="entry name" value="L-CYSTEINE DESULFHYDRASE"/>
    <property type="match status" value="1"/>
</dbReference>
<dbReference type="InterPro" id="IPR015422">
    <property type="entry name" value="PyrdxlP-dep_Trfase_small"/>
</dbReference>
<dbReference type="OrthoDB" id="5978656at2759"/>
<dbReference type="EMBL" id="CP055899">
    <property type="protein sequence ID" value="QKX55469.1"/>
    <property type="molecule type" value="Genomic_DNA"/>
</dbReference>
<dbReference type="Gene3D" id="3.40.640.10">
    <property type="entry name" value="Type I PLP-dependent aspartate aminotransferase-like (Major domain)"/>
    <property type="match status" value="1"/>
</dbReference>
<dbReference type="InterPro" id="IPR015421">
    <property type="entry name" value="PyrdxlP-dep_Trfase_major"/>
</dbReference>